<accession>A0A848LHM2</accession>
<evidence type="ECO:0000259" key="18">
    <source>
        <dbReference type="PROSITE" id="PS51371"/>
    </source>
</evidence>
<evidence type="ECO:0000256" key="15">
    <source>
        <dbReference type="PIRSR" id="PIRSR006404-2"/>
    </source>
</evidence>
<dbReference type="GO" id="GO:0005886">
    <property type="term" value="C:plasma membrane"/>
    <property type="evidence" value="ECO:0007669"/>
    <property type="project" value="UniProtKB-SubCell"/>
</dbReference>
<dbReference type="RefSeq" id="WP_169346159.1">
    <property type="nucleotide sequence ID" value="NZ_JABBJJ010000081.1"/>
</dbReference>
<keyword evidence="3" id="KW-1003">Cell membrane</keyword>
<evidence type="ECO:0000256" key="2">
    <source>
        <dbReference type="ARBA" id="ARBA00007931"/>
    </source>
</evidence>
<dbReference type="AlphaFoldDB" id="A0A848LHM2"/>
<evidence type="ECO:0000256" key="9">
    <source>
        <dbReference type="ARBA" id="ARBA00022833"/>
    </source>
</evidence>
<dbReference type="PANTHER" id="PTHR39188">
    <property type="entry name" value="MEMBRANE-ASSOCIATED ZINC METALLOPROTEASE M50B"/>
    <property type="match status" value="1"/>
</dbReference>
<dbReference type="Pfam" id="PF02163">
    <property type="entry name" value="Peptidase_M50"/>
    <property type="match status" value="1"/>
</dbReference>
<evidence type="ECO:0000256" key="4">
    <source>
        <dbReference type="ARBA" id="ARBA00022670"/>
    </source>
</evidence>
<comment type="caution">
    <text evidence="19">The sequence shown here is derived from an EMBL/GenBank/DDBJ whole genome shotgun (WGS) entry which is preliminary data.</text>
</comment>
<dbReference type="InterPro" id="IPR016483">
    <property type="entry name" value="UCP006404_Pept_M50_CBS"/>
</dbReference>
<evidence type="ECO:0000256" key="5">
    <source>
        <dbReference type="ARBA" id="ARBA00022692"/>
    </source>
</evidence>
<keyword evidence="13 17" id="KW-0472">Membrane</keyword>
<organism evidence="19 20">
    <name type="scientific">Pyxidicoccus fallax</name>
    <dbReference type="NCBI Taxonomy" id="394095"/>
    <lineage>
        <taxon>Bacteria</taxon>
        <taxon>Pseudomonadati</taxon>
        <taxon>Myxococcota</taxon>
        <taxon>Myxococcia</taxon>
        <taxon>Myxococcales</taxon>
        <taxon>Cystobacterineae</taxon>
        <taxon>Myxococcaceae</taxon>
        <taxon>Pyxidicoccus</taxon>
    </lineage>
</organism>
<evidence type="ECO:0000256" key="8">
    <source>
        <dbReference type="ARBA" id="ARBA00022801"/>
    </source>
</evidence>
<evidence type="ECO:0000256" key="6">
    <source>
        <dbReference type="ARBA" id="ARBA00022723"/>
    </source>
</evidence>
<dbReference type="PANTHER" id="PTHR39188:SF3">
    <property type="entry name" value="STAGE IV SPORULATION PROTEIN FB"/>
    <property type="match status" value="1"/>
</dbReference>
<reference evidence="19 20" key="1">
    <citation type="submission" date="2020-04" db="EMBL/GenBank/DDBJ databases">
        <title>Draft genome of Pyxidicoccus fallax type strain.</title>
        <authorList>
            <person name="Whitworth D.E."/>
        </authorList>
    </citation>
    <scope>NUCLEOTIDE SEQUENCE [LARGE SCALE GENOMIC DNA]</scope>
    <source>
        <strain evidence="19 20">DSM 14698</strain>
    </source>
</reference>
<feature type="binding site" evidence="15">
    <location>
        <position position="169"/>
    </location>
    <ligand>
        <name>Zn(2+)</name>
        <dbReference type="ChEBI" id="CHEBI:29105"/>
        <note>catalytic</note>
    </ligand>
</feature>
<feature type="domain" description="CBS" evidence="18">
    <location>
        <begin position="309"/>
        <end position="364"/>
    </location>
</feature>
<sequence length="378" mass="40339">MPWSIRIGRIAGIDLKLHFTFALILMVGALQWGVPHGPRGAFFGVLLVSLLFVCVVLHELGHALVARRFGIPTRDITLLPIGGVAQLSRAPETPRQELWIAAAGPAVSAVLAALLFGATALTLGANGLTDAETLSTLLTQPSLPTLLAWLAGANATMALFNLLPALPMDGGRIFRAALSMRLGAERATTVATGVARVLAVGMGLFGIFQGQLGLALIGLVVFMSAGREQHEVLTRRVLSRVRVEDAYNKHALVLAPGDRLSRVMEYLLTSPQADFAVVLGERLLGVLTRERALQGLAYEGPATYVSGLMQRDVPRIDVDATLEDARRLMAEQRVGIVAVYRDDVYLGLLSLADLSEALAVASAAWRHGQGFGPVSYTN</sequence>
<comment type="subcellular location">
    <subcellularLocation>
        <location evidence="1">Cell membrane</location>
        <topology evidence="1">Multi-pass membrane protein</topology>
    </subcellularLocation>
</comment>
<feature type="non-terminal residue" evidence="19">
    <location>
        <position position="378"/>
    </location>
</feature>
<comment type="similarity">
    <text evidence="2">Belongs to the peptidase M50B family.</text>
</comment>
<keyword evidence="7" id="KW-0677">Repeat</keyword>
<feature type="transmembrane region" description="Helical" evidence="17">
    <location>
        <begin position="146"/>
        <end position="166"/>
    </location>
</feature>
<keyword evidence="9 15" id="KW-0862">Zinc</keyword>
<feature type="binding site" evidence="15">
    <location>
        <position position="62"/>
    </location>
    <ligand>
        <name>Zn(2+)</name>
        <dbReference type="ChEBI" id="CHEBI:29105"/>
        <note>catalytic</note>
    </ligand>
</feature>
<dbReference type="GO" id="GO:0008237">
    <property type="term" value="F:metallopeptidase activity"/>
    <property type="evidence" value="ECO:0007669"/>
    <property type="project" value="UniProtKB-KW"/>
</dbReference>
<evidence type="ECO:0000313" key="19">
    <source>
        <dbReference type="EMBL" id="NMO16871.1"/>
    </source>
</evidence>
<evidence type="ECO:0000256" key="12">
    <source>
        <dbReference type="ARBA" id="ARBA00023122"/>
    </source>
</evidence>
<proteinExistence type="inferred from homology"/>
<dbReference type="Gene3D" id="3.10.580.10">
    <property type="entry name" value="CBS-domain"/>
    <property type="match status" value="1"/>
</dbReference>
<evidence type="ECO:0000256" key="7">
    <source>
        <dbReference type="ARBA" id="ARBA00022737"/>
    </source>
</evidence>
<dbReference type="Proteomes" id="UP000518300">
    <property type="component" value="Unassembled WGS sequence"/>
</dbReference>
<dbReference type="SUPFAM" id="SSF54631">
    <property type="entry name" value="CBS-domain pair"/>
    <property type="match status" value="1"/>
</dbReference>
<feature type="transmembrane region" description="Helical" evidence="17">
    <location>
        <begin position="98"/>
        <end position="126"/>
    </location>
</feature>
<dbReference type="PIRSF" id="PIRSF006404">
    <property type="entry name" value="UCP006404_Pept_M50_CBS"/>
    <property type="match status" value="1"/>
</dbReference>
<keyword evidence="10 17" id="KW-1133">Transmembrane helix</keyword>
<dbReference type="CDD" id="cd06164">
    <property type="entry name" value="S2P-M50_SpoIVFB_CBS"/>
    <property type="match status" value="1"/>
</dbReference>
<dbReference type="InterPro" id="IPR000644">
    <property type="entry name" value="CBS_dom"/>
</dbReference>
<feature type="transmembrane region" description="Helical" evidence="17">
    <location>
        <begin position="40"/>
        <end position="58"/>
    </location>
</feature>
<keyword evidence="20" id="KW-1185">Reference proteome</keyword>
<dbReference type="EMBL" id="JABBJJ010000081">
    <property type="protein sequence ID" value="NMO16871.1"/>
    <property type="molecule type" value="Genomic_DNA"/>
</dbReference>
<comment type="cofactor">
    <cofactor evidence="15">
        <name>Zn(2+)</name>
        <dbReference type="ChEBI" id="CHEBI:29105"/>
    </cofactor>
    <text evidence="15">Binds 1 zinc ion per subunit.</text>
</comment>
<dbReference type="GO" id="GO:0046872">
    <property type="term" value="F:metal ion binding"/>
    <property type="evidence" value="ECO:0007669"/>
    <property type="project" value="UniProtKB-KW"/>
</dbReference>
<gene>
    <name evidence="19" type="ORF">HG543_18680</name>
</gene>
<evidence type="ECO:0000256" key="13">
    <source>
        <dbReference type="ARBA" id="ARBA00023136"/>
    </source>
</evidence>
<evidence type="ECO:0000256" key="16">
    <source>
        <dbReference type="PROSITE-ProRule" id="PRU00703"/>
    </source>
</evidence>
<dbReference type="InterPro" id="IPR008915">
    <property type="entry name" value="Peptidase_M50"/>
</dbReference>
<evidence type="ECO:0000256" key="17">
    <source>
        <dbReference type="SAM" id="Phobius"/>
    </source>
</evidence>
<dbReference type="Pfam" id="PF00571">
    <property type="entry name" value="CBS"/>
    <property type="match status" value="1"/>
</dbReference>
<dbReference type="GO" id="GO:0006508">
    <property type="term" value="P:proteolysis"/>
    <property type="evidence" value="ECO:0007669"/>
    <property type="project" value="UniProtKB-KW"/>
</dbReference>
<feature type="binding site" evidence="15">
    <location>
        <position position="58"/>
    </location>
    <ligand>
        <name>Zn(2+)</name>
        <dbReference type="ChEBI" id="CHEBI:29105"/>
        <note>catalytic</note>
    </ligand>
</feature>
<keyword evidence="4 19" id="KW-0645">Protease</keyword>
<name>A0A848LHM2_9BACT</name>
<evidence type="ECO:0000256" key="3">
    <source>
        <dbReference type="ARBA" id="ARBA00022475"/>
    </source>
</evidence>
<evidence type="ECO:0000256" key="10">
    <source>
        <dbReference type="ARBA" id="ARBA00022989"/>
    </source>
</evidence>
<dbReference type="PROSITE" id="PS51371">
    <property type="entry name" value="CBS"/>
    <property type="match status" value="1"/>
</dbReference>
<dbReference type="InterPro" id="IPR046342">
    <property type="entry name" value="CBS_dom_sf"/>
</dbReference>
<keyword evidence="8" id="KW-0378">Hydrolase</keyword>
<evidence type="ECO:0000256" key="11">
    <source>
        <dbReference type="ARBA" id="ARBA00023049"/>
    </source>
</evidence>
<keyword evidence="12 16" id="KW-0129">CBS domain</keyword>
<evidence type="ECO:0000256" key="1">
    <source>
        <dbReference type="ARBA" id="ARBA00004651"/>
    </source>
</evidence>
<evidence type="ECO:0000256" key="14">
    <source>
        <dbReference type="PIRSR" id="PIRSR006404-1"/>
    </source>
</evidence>
<keyword evidence="5 17" id="KW-0812">Transmembrane</keyword>
<feature type="transmembrane region" description="Helical" evidence="17">
    <location>
        <begin position="15"/>
        <end position="34"/>
    </location>
</feature>
<keyword evidence="11" id="KW-0482">Metalloprotease</keyword>
<protein>
    <submittedName>
        <fullName evidence="19">Site-2 protease family protein</fullName>
    </submittedName>
</protein>
<keyword evidence="6 15" id="KW-0479">Metal-binding</keyword>
<feature type="active site" evidence="14">
    <location>
        <position position="59"/>
    </location>
</feature>
<evidence type="ECO:0000313" key="20">
    <source>
        <dbReference type="Proteomes" id="UP000518300"/>
    </source>
</evidence>
<dbReference type="CDD" id="cd02205">
    <property type="entry name" value="CBS_pair_SF"/>
    <property type="match status" value="1"/>
</dbReference>